<keyword evidence="3" id="KW-1185">Reference proteome</keyword>
<sequence>MAGTSSTSKRNINKLSRGERQAIHSGAILELSFFNLMYLYIPTYNSLLHSLEDMRSNCIQNGVLKLSMPHIGCGLDQLKWTEVAKILEQLFIGTSSTITIYSLLWTAASMN</sequence>
<evidence type="ECO:0000313" key="3">
    <source>
        <dbReference type="Proteomes" id="UP000257200"/>
    </source>
</evidence>
<reference evidence="2" key="1">
    <citation type="submission" date="2025-08" db="UniProtKB">
        <authorList>
            <consortium name="Ensembl"/>
        </authorList>
    </citation>
    <scope>IDENTIFICATION</scope>
</reference>
<dbReference type="SUPFAM" id="SSF52949">
    <property type="entry name" value="Macro domain-like"/>
    <property type="match status" value="1"/>
</dbReference>
<evidence type="ECO:0008006" key="4">
    <source>
        <dbReference type="Google" id="ProtNLM"/>
    </source>
</evidence>
<dbReference type="STRING" id="80966.ENSAPOP00000015454"/>
<dbReference type="Ensembl" id="ENSAPOT00000024166.1">
    <property type="protein sequence ID" value="ENSAPOP00000015454.1"/>
    <property type="gene ID" value="ENSAPOG00000018427.1"/>
</dbReference>
<keyword evidence="1" id="KW-0812">Transmembrane</keyword>
<dbReference type="Gene3D" id="3.40.220.10">
    <property type="entry name" value="Leucine Aminopeptidase, subunit E, domain 1"/>
    <property type="match status" value="1"/>
</dbReference>
<accession>A0A3Q1FGL7</accession>
<proteinExistence type="predicted"/>
<evidence type="ECO:0000313" key="2">
    <source>
        <dbReference type="Ensembl" id="ENSAPOP00000015454.1"/>
    </source>
</evidence>
<evidence type="ECO:0000256" key="1">
    <source>
        <dbReference type="SAM" id="Phobius"/>
    </source>
</evidence>
<name>A0A3Q1FGL7_9TELE</name>
<dbReference type="GeneTree" id="ENSGT00940000178000"/>
<reference evidence="2" key="2">
    <citation type="submission" date="2025-09" db="UniProtKB">
        <authorList>
            <consortium name="Ensembl"/>
        </authorList>
    </citation>
    <scope>IDENTIFICATION</scope>
</reference>
<dbReference type="InterPro" id="IPR043472">
    <property type="entry name" value="Macro_dom-like"/>
</dbReference>
<keyword evidence="1" id="KW-0472">Membrane</keyword>
<feature type="transmembrane region" description="Helical" evidence="1">
    <location>
        <begin position="90"/>
        <end position="108"/>
    </location>
</feature>
<dbReference type="InParanoid" id="A0A3Q1FGL7"/>
<dbReference type="Proteomes" id="UP000257200">
    <property type="component" value="Unplaced"/>
</dbReference>
<dbReference type="InterPro" id="IPR050892">
    <property type="entry name" value="ADP-ribose_metab_enzymes"/>
</dbReference>
<dbReference type="PANTHER" id="PTHR12521:SF0">
    <property type="entry name" value="ADP-RIBOSE GLYCOHYDROLASE OARD1"/>
    <property type="match status" value="1"/>
</dbReference>
<protein>
    <recommendedName>
        <fullName evidence="4">Macro domain-containing protein</fullName>
    </recommendedName>
</protein>
<dbReference type="PANTHER" id="PTHR12521">
    <property type="entry name" value="PROTEIN C6ORF130"/>
    <property type="match status" value="1"/>
</dbReference>
<feature type="transmembrane region" description="Helical" evidence="1">
    <location>
        <begin position="21"/>
        <end position="41"/>
    </location>
</feature>
<keyword evidence="1" id="KW-1133">Transmembrane helix</keyword>
<dbReference type="GO" id="GO:0140291">
    <property type="term" value="P:peptidyl-glutamate ADP-deribosylation"/>
    <property type="evidence" value="ECO:0007669"/>
    <property type="project" value="TreeGrafter"/>
</dbReference>
<organism evidence="2 3">
    <name type="scientific">Acanthochromis polyacanthus</name>
    <name type="common">spiny chromis</name>
    <dbReference type="NCBI Taxonomy" id="80966"/>
    <lineage>
        <taxon>Eukaryota</taxon>
        <taxon>Metazoa</taxon>
        <taxon>Chordata</taxon>
        <taxon>Craniata</taxon>
        <taxon>Vertebrata</taxon>
        <taxon>Euteleostomi</taxon>
        <taxon>Actinopterygii</taxon>
        <taxon>Neopterygii</taxon>
        <taxon>Teleostei</taxon>
        <taxon>Neoteleostei</taxon>
        <taxon>Acanthomorphata</taxon>
        <taxon>Ovalentaria</taxon>
        <taxon>Pomacentridae</taxon>
        <taxon>Acanthochromis</taxon>
    </lineage>
</organism>
<dbReference type="AlphaFoldDB" id="A0A3Q1FGL7"/>